<accession>A0A4U5LX00</accession>
<feature type="region of interest" description="Disordered" evidence="1">
    <location>
        <begin position="62"/>
        <end position="88"/>
    </location>
</feature>
<evidence type="ECO:0000256" key="1">
    <source>
        <dbReference type="SAM" id="MobiDB-lite"/>
    </source>
</evidence>
<dbReference type="AlphaFoldDB" id="A0A4U5LX00"/>
<reference evidence="2 3" key="2">
    <citation type="journal article" date="2019" name="G3 (Bethesda)">
        <title>Hybrid Assembly of the Genome of the Entomopathogenic Nematode Steinernema carpocapsae Identifies the X-Chromosome.</title>
        <authorList>
            <person name="Serra L."/>
            <person name="Macchietto M."/>
            <person name="Macias-Munoz A."/>
            <person name="McGill C.J."/>
            <person name="Rodriguez I.M."/>
            <person name="Rodriguez B."/>
            <person name="Murad R."/>
            <person name="Mortazavi A."/>
        </authorList>
    </citation>
    <scope>NUCLEOTIDE SEQUENCE [LARGE SCALE GENOMIC DNA]</scope>
    <source>
        <strain evidence="2 3">ALL</strain>
    </source>
</reference>
<organism evidence="2 3">
    <name type="scientific">Steinernema carpocapsae</name>
    <name type="common">Entomopathogenic nematode</name>
    <dbReference type="NCBI Taxonomy" id="34508"/>
    <lineage>
        <taxon>Eukaryota</taxon>
        <taxon>Metazoa</taxon>
        <taxon>Ecdysozoa</taxon>
        <taxon>Nematoda</taxon>
        <taxon>Chromadorea</taxon>
        <taxon>Rhabditida</taxon>
        <taxon>Tylenchina</taxon>
        <taxon>Panagrolaimomorpha</taxon>
        <taxon>Strongyloidoidea</taxon>
        <taxon>Steinernematidae</taxon>
        <taxon>Steinernema</taxon>
    </lineage>
</organism>
<dbReference type="EMBL" id="AZBU02000011">
    <property type="protein sequence ID" value="TKR60703.1"/>
    <property type="molecule type" value="Genomic_DNA"/>
</dbReference>
<sequence>MNFRAEHGLLLMLAIARPSRIPTEAGLSLMPADGGLSLVPAEAEFCKGPKPPLAKVAEGLRLSSAEAHNPPGRPPRSSATARGQLRQRSSWRLCRRPFGQTDLCRGDLRPPACASYSCHSRTINSTTDFSSSFCTPISSSSNFQNQDDL</sequence>
<protein>
    <submittedName>
        <fullName evidence="2">Uncharacterized protein</fullName>
    </submittedName>
</protein>
<evidence type="ECO:0000313" key="2">
    <source>
        <dbReference type="EMBL" id="TKR60703.1"/>
    </source>
</evidence>
<dbReference type="Proteomes" id="UP000298663">
    <property type="component" value="Unassembled WGS sequence"/>
</dbReference>
<comment type="caution">
    <text evidence="2">The sequence shown here is derived from an EMBL/GenBank/DDBJ whole genome shotgun (WGS) entry which is preliminary data.</text>
</comment>
<keyword evidence="3" id="KW-1185">Reference proteome</keyword>
<dbReference type="OrthoDB" id="1884872at2759"/>
<gene>
    <name evidence="2" type="ORF">L596_027908</name>
</gene>
<reference evidence="2 3" key="1">
    <citation type="journal article" date="2015" name="Genome Biol.">
        <title>Comparative genomics of Steinernema reveals deeply conserved gene regulatory networks.</title>
        <authorList>
            <person name="Dillman A.R."/>
            <person name="Macchietto M."/>
            <person name="Porter C.F."/>
            <person name="Rogers A."/>
            <person name="Williams B."/>
            <person name="Antoshechkin I."/>
            <person name="Lee M.M."/>
            <person name="Goodwin Z."/>
            <person name="Lu X."/>
            <person name="Lewis E.E."/>
            <person name="Goodrich-Blair H."/>
            <person name="Stock S.P."/>
            <person name="Adams B.J."/>
            <person name="Sternberg P.W."/>
            <person name="Mortazavi A."/>
        </authorList>
    </citation>
    <scope>NUCLEOTIDE SEQUENCE [LARGE SCALE GENOMIC DNA]</scope>
    <source>
        <strain evidence="2 3">ALL</strain>
    </source>
</reference>
<evidence type="ECO:0000313" key="3">
    <source>
        <dbReference type="Proteomes" id="UP000298663"/>
    </source>
</evidence>
<proteinExistence type="predicted"/>
<feature type="compositionally biased region" description="Polar residues" evidence="1">
    <location>
        <begin position="77"/>
        <end position="88"/>
    </location>
</feature>
<name>A0A4U5LX00_STECR</name>